<protein>
    <submittedName>
        <fullName evidence="2">Uncharacterized protein</fullName>
    </submittedName>
</protein>
<dbReference type="EMBL" id="ML170165">
    <property type="protein sequence ID" value="TDL24700.1"/>
    <property type="molecule type" value="Genomic_DNA"/>
</dbReference>
<organism evidence="2 3">
    <name type="scientific">Rickenella mellea</name>
    <dbReference type="NCBI Taxonomy" id="50990"/>
    <lineage>
        <taxon>Eukaryota</taxon>
        <taxon>Fungi</taxon>
        <taxon>Dikarya</taxon>
        <taxon>Basidiomycota</taxon>
        <taxon>Agaricomycotina</taxon>
        <taxon>Agaricomycetes</taxon>
        <taxon>Hymenochaetales</taxon>
        <taxon>Rickenellaceae</taxon>
        <taxon>Rickenella</taxon>
    </lineage>
</organism>
<dbReference type="STRING" id="50990.A0A4Y7QCX6"/>
<name>A0A4Y7QCX6_9AGAM</name>
<feature type="compositionally biased region" description="Polar residues" evidence="1">
    <location>
        <begin position="31"/>
        <end position="46"/>
    </location>
</feature>
<gene>
    <name evidence="2" type="ORF">BD410DRAFT_785390</name>
</gene>
<reference evidence="2 3" key="1">
    <citation type="submission" date="2018-06" db="EMBL/GenBank/DDBJ databases">
        <title>A transcriptomic atlas of mushroom development highlights an independent origin of complex multicellularity.</title>
        <authorList>
            <consortium name="DOE Joint Genome Institute"/>
            <person name="Krizsan K."/>
            <person name="Almasi E."/>
            <person name="Merenyi Z."/>
            <person name="Sahu N."/>
            <person name="Viragh M."/>
            <person name="Koszo T."/>
            <person name="Mondo S."/>
            <person name="Kiss B."/>
            <person name="Balint B."/>
            <person name="Kues U."/>
            <person name="Barry K."/>
            <person name="Hegedus J.C."/>
            <person name="Henrissat B."/>
            <person name="Johnson J."/>
            <person name="Lipzen A."/>
            <person name="Ohm R."/>
            <person name="Nagy I."/>
            <person name="Pangilinan J."/>
            <person name="Yan J."/>
            <person name="Xiong Y."/>
            <person name="Grigoriev I.V."/>
            <person name="Hibbett D.S."/>
            <person name="Nagy L.G."/>
        </authorList>
    </citation>
    <scope>NUCLEOTIDE SEQUENCE [LARGE SCALE GENOMIC DNA]</scope>
    <source>
        <strain evidence="2 3">SZMC22713</strain>
    </source>
</reference>
<dbReference type="AlphaFoldDB" id="A0A4Y7QCX6"/>
<evidence type="ECO:0000256" key="1">
    <source>
        <dbReference type="SAM" id="MobiDB-lite"/>
    </source>
</evidence>
<dbReference type="VEuPathDB" id="FungiDB:BD410DRAFT_785390"/>
<proteinExistence type="predicted"/>
<sequence length="462" mass="51453">MLLSPATAPEKLPSTSIWSRIKKKSKDGSDHIQTVTSNGRNSSSEPHQLALTRTRLVTLVYGEMETIRPLPSSYAELESLARNWINPPFDAYFALRIPTEFASKLAAADAHGPWFWVDSEESYSLATHGITGSRVEIFSDAPPPPADRPAPPVLEMPASFKLEMNKGEYVTLDVMMDSGKRDMAKTQHGTSISGKFRGELDVVHDGDMHKMEFVGTRLPIQAPEKPKNVEDDSPDKDAPTVAVAKRTIAKCTIHLLPPEQQYCDIMAGLSPHWTLGLSWPHAESSSENRFKFFLRVRPGGVMEHFETETITNKLVYQLIGDPEFVDATSIVNPQNSFAMPSKDFGPHIMKVLELLGLSMQARTHFMYNNIAAFSAHKYIAYRFLSPLEVAAAIDLSVTTEPCYFSRIFLVFRGILDQEIGDFGKSGEKEASVVDWKAFTGVTEAVKDESLFRIFETSSCELL</sequence>
<keyword evidence="3" id="KW-1185">Reference proteome</keyword>
<dbReference type="OrthoDB" id="3335814at2759"/>
<dbReference type="Proteomes" id="UP000294933">
    <property type="component" value="Unassembled WGS sequence"/>
</dbReference>
<accession>A0A4Y7QCX6</accession>
<evidence type="ECO:0000313" key="3">
    <source>
        <dbReference type="Proteomes" id="UP000294933"/>
    </source>
</evidence>
<evidence type="ECO:0000313" key="2">
    <source>
        <dbReference type="EMBL" id="TDL24700.1"/>
    </source>
</evidence>
<feature type="region of interest" description="Disordered" evidence="1">
    <location>
        <begin position="24"/>
        <end position="48"/>
    </location>
</feature>